<keyword evidence="2" id="KW-1185">Reference proteome</keyword>
<name>A0A5C1AKQ1_9BACT</name>
<organism evidence="1 2">
    <name type="scientific">Limnoglobus roseus</name>
    <dbReference type="NCBI Taxonomy" id="2598579"/>
    <lineage>
        <taxon>Bacteria</taxon>
        <taxon>Pseudomonadati</taxon>
        <taxon>Planctomycetota</taxon>
        <taxon>Planctomycetia</taxon>
        <taxon>Gemmatales</taxon>
        <taxon>Gemmataceae</taxon>
        <taxon>Limnoglobus</taxon>
    </lineage>
</organism>
<dbReference type="EMBL" id="CP042425">
    <property type="protein sequence ID" value="QEL19490.1"/>
    <property type="molecule type" value="Genomic_DNA"/>
</dbReference>
<reference evidence="2" key="1">
    <citation type="submission" date="2019-08" db="EMBL/GenBank/DDBJ databases">
        <title>Limnoglobus roseus gen. nov., sp. nov., a novel freshwater planctomycete with a giant genome from the family Gemmataceae.</title>
        <authorList>
            <person name="Kulichevskaya I.S."/>
            <person name="Naumoff D.G."/>
            <person name="Miroshnikov K."/>
            <person name="Ivanova A."/>
            <person name="Philippov D.A."/>
            <person name="Hakobyan A."/>
            <person name="Rijpstra I.C."/>
            <person name="Sinninghe Damste J.S."/>
            <person name="Liesack W."/>
            <person name="Dedysh S.N."/>
        </authorList>
    </citation>
    <scope>NUCLEOTIDE SEQUENCE [LARGE SCALE GENOMIC DNA]</scope>
    <source>
        <strain evidence="2">PX52</strain>
    </source>
</reference>
<proteinExistence type="predicted"/>
<dbReference type="KEGG" id="lrs:PX52LOC_06563"/>
<evidence type="ECO:0000313" key="1">
    <source>
        <dbReference type="EMBL" id="QEL19490.1"/>
    </source>
</evidence>
<accession>A0A5C1AKQ1</accession>
<dbReference type="AlphaFoldDB" id="A0A5C1AKQ1"/>
<sequence>MGARGSLIDIIDRLDAVDESDRFASLCIFAEGGPDALPSAPAMFCPSDEERSFDCPPKTRTCPSS</sequence>
<evidence type="ECO:0000313" key="2">
    <source>
        <dbReference type="Proteomes" id="UP000324974"/>
    </source>
</evidence>
<protein>
    <submittedName>
        <fullName evidence="1">Uncharacterized protein</fullName>
    </submittedName>
</protein>
<gene>
    <name evidence="1" type="ORF">PX52LOC_06563</name>
</gene>
<dbReference type="Proteomes" id="UP000324974">
    <property type="component" value="Chromosome"/>
</dbReference>